<feature type="domain" description="Squalene epoxidase" evidence="11">
    <location>
        <begin position="230"/>
        <end position="497"/>
    </location>
</feature>
<evidence type="ECO:0000256" key="2">
    <source>
        <dbReference type="ARBA" id="ARBA00004370"/>
    </source>
</evidence>
<keyword evidence="8" id="KW-0472">Membrane</keyword>
<dbReference type="GO" id="GO:0050660">
    <property type="term" value="F:flavin adenine dinucleotide binding"/>
    <property type="evidence" value="ECO:0007669"/>
    <property type="project" value="UniProtKB-UniRule"/>
</dbReference>
<dbReference type="UniPathway" id="UPA00767">
    <property type="reaction ID" value="UER00752"/>
</dbReference>
<evidence type="ECO:0000256" key="1">
    <source>
        <dbReference type="ARBA" id="ARBA00001974"/>
    </source>
</evidence>
<dbReference type="Gene3D" id="3.50.50.60">
    <property type="entry name" value="FAD/NAD(P)-binding domain"/>
    <property type="match status" value="2"/>
</dbReference>
<dbReference type="InterPro" id="IPR013698">
    <property type="entry name" value="Squalene_epoxidase"/>
</dbReference>
<comment type="subcellular location">
    <subcellularLocation>
        <location evidence="2">Membrane</location>
    </subcellularLocation>
</comment>
<dbReference type="PRINTS" id="PR00420">
    <property type="entry name" value="RNGMNOXGNASE"/>
</dbReference>
<dbReference type="PANTHER" id="PTHR10835:SF0">
    <property type="entry name" value="SQUALENE MONOOXYGENASE"/>
    <property type="match status" value="1"/>
</dbReference>
<dbReference type="OrthoDB" id="1678617at2759"/>
<dbReference type="EC" id="1.14.14.17" evidence="4 9"/>
<keyword evidence="7 9" id="KW-0560">Oxidoreductase</keyword>
<feature type="compositionally biased region" description="Polar residues" evidence="10">
    <location>
        <begin position="116"/>
        <end position="128"/>
    </location>
</feature>
<dbReference type="EMBL" id="VRMN01000003">
    <property type="protein sequence ID" value="KAA8496017.1"/>
    <property type="molecule type" value="Genomic_DNA"/>
</dbReference>
<reference evidence="13" key="1">
    <citation type="journal article" date="2019" name="Nat. Commun.">
        <title>Expansion of phycobilisome linker gene families in mesophilic red algae.</title>
        <authorList>
            <person name="Lee J."/>
            <person name="Kim D."/>
            <person name="Bhattacharya D."/>
            <person name="Yoon H.S."/>
        </authorList>
    </citation>
    <scope>NUCLEOTIDE SEQUENCE [LARGE SCALE GENOMIC DNA]</scope>
    <source>
        <strain evidence="13">CCMP 1328</strain>
    </source>
</reference>
<dbReference type="GO" id="GO:0005783">
    <property type="term" value="C:endoplasmic reticulum"/>
    <property type="evidence" value="ECO:0007669"/>
    <property type="project" value="TreeGrafter"/>
</dbReference>
<feature type="region of interest" description="Disordered" evidence="10">
    <location>
        <begin position="116"/>
        <end position="168"/>
    </location>
</feature>
<dbReference type="PANTHER" id="PTHR10835">
    <property type="entry name" value="SQUALENE MONOOXYGENASE"/>
    <property type="match status" value="1"/>
</dbReference>
<evidence type="ECO:0000313" key="12">
    <source>
        <dbReference type="EMBL" id="KAA8496017.1"/>
    </source>
</evidence>
<keyword evidence="13" id="KW-1185">Reference proteome</keyword>
<comment type="caution">
    <text evidence="12">The sequence shown here is derived from an EMBL/GenBank/DDBJ whole genome shotgun (WGS) entry which is preliminary data.</text>
</comment>
<keyword evidence="5 9" id="KW-0285">Flavoprotein</keyword>
<accession>A0A5J4YZY9</accession>
<feature type="compositionally biased region" description="Basic and acidic residues" evidence="10">
    <location>
        <begin position="129"/>
        <end position="138"/>
    </location>
</feature>
<proteinExistence type="inferred from homology"/>
<comment type="similarity">
    <text evidence="3 9">Belongs to the squalene monooxygenase family.</text>
</comment>
<evidence type="ECO:0000313" key="13">
    <source>
        <dbReference type="Proteomes" id="UP000324585"/>
    </source>
</evidence>
<keyword evidence="12" id="KW-0503">Monooxygenase</keyword>
<evidence type="ECO:0000256" key="3">
    <source>
        <dbReference type="ARBA" id="ARBA00008802"/>
    </source>
</evidence>
<dbReference type="GO" id="GO:0016020">
    <property type="term" value="C:membrane"/>
    <property type="evidence" value="ECO:0007669"/>
    <property type="project" value="UniProtKB-SubCell"/>
</dbReference>
<dbReference type="InterPro" id="IPR040125">
    <property type="entry name" value="Squalene_monox"/>
</dbReference>
<evidence type="ECO:0000259" key="11">
    <source>
        <dbReference type="Pfam" id="PF08491"/>
    </source>
</evidence>
<evidence type="ECO:0000256" key="5">
    <source>
        <dbReference type="ARBA" id="ARBA00022630"/>
    </source>
</evidence>
<evidence type="ECO:0000256" key="9">
    <source>
        <dbReference type="RuleBase" id="RU367121"/>
    </source>
</evidence>
<dbReference type="AlphaFoldDB" id="A0A5J4YZY9"/>
<dbReference type="InterPro" id="IPR036188">
    <property type="entry name" value="FAD/NAD-bd_sf"/>
</dbReference>
<name>A0A5J4YZY9_PORPP</name>
<dbReference type="GO" id="GO:0004506">
    <property type="term" value="F:squalene monooxygenase activity"/>
    <property type="evidence" value="ECO:0007669"/>
    <property type="project" value="UniProtKB-UniRule"/>
</dbReference>
<organism evidence="12 13">
    <name type="scientific">Porphyridium purpureum</name>
    <name type="common">Red alga</name>
    <name type="synonym">Porphyridium cruentum</name>
    <dbReference type="NCBI Taxonomy" id="35688"/>
    <lineage>
        <taxon>Eukaryota</taxon>
        <taxon>Rhodophyta</taxon>
        <taxon>Bangiophyceae</taxon>
        <taxon>Porphyridiales</taxon>
        <taxon>Porphyridiaceae</taxon>
        <taxon>Porphyridium</taxon>
    </lineage>
</organism>
<evidence type="ECO:0000256" key="6">
    <source>
        <dbReference type="ARBA" id="ARBA00022827"/>
    </source>
</evidence>
<dbReference type="OMA" id="AKRTFYW"/>
<sequence length="535" mass="58561">MGVGELGAVVEGRVRRAESVFSDAQDYDVLVVGAGVAGASLATVLARDGRSVLLVERDLAEQSRIVGELLQPGGVRKLVELGLEQSLESIDSQPVYGYGIFLEPKRMCIRYKEQASANNGGTDGWTQATRKDDVERSSGAEAPELPRSSEFEHPADAVGPTTTPRIAGRSFHNGRFVQRLRELAAAEQNVTLVQGNVVELVEERVAGAGTRRVIGVKLMDDEKKEHVARAKLTIACDGCSSRLRKQVNPAAEYDVFSQFVGLVLKNVDMPFPKHGHVILGDRAPVLFYQISSTEVRCLVDVPASARSSKDFRLRDYLMNVVLPQVPIEFQAPFERAVTEDQLRSMPNRVMPANPTEVPGALLLGDSFNMRHPLTGGGMTVALSDVALLRRVLTNIVDLGDDVALRSALDVFYRTRREHSSTINILANALYSVFCASDDASLTYMRDACFDYLSSGGRRSTDPVSMLGGLNGSTTLLVMHFFAVAVYGCGRVLFPFPTPRRLATSWQLFRSAFNIVKPLIDAEKATFLSWIPISRI</sequence>
<evidence type="ECO:0000256" key="4">
    <source>
        <dbReference type="ARBA" id="ARBA00012312"/>
    </source>
</evidence>
<comment type="catalytic activity">
    <reaction evidence="9">
        <text>squalene + reduced [NADPH--hemoprotein reductase] + O2 = (S)-2,3-epoxysqualene + oxidized [NADPH--hemoprotein reductase] + H2O + H(+)</text>
        <dbReference type="Rhea" id="RHEA:25282"/>
        <dbReference type="Rhea" id="RHEA-COMP:11964"/>
        <dbReference type="Rhea" id="RHEA-COMP:11965"/>
        <dbReference type="ChEBI" id="CHEBI:15377"/>
        <dbReference type="ChEBI" id="CHEBI:15378"/>
        <dbReference type="ChEBI" id="CHEBI:15379"/>
        <dbReference type="ChEBI" id="CHEBI:15440"/>
        <dbReference type="ChEBI" id="CHEBI:15441"/>
        <dbReference type="ChEBI" id="CHEBI:57618"/>
        <dbReference type="ChEBI" id="CHEBI:58210"/>
        <dbReference type="EC" id="1.14.14.17"/>
    </reaction>
</comment>
<dbReference type="Proteomes" id="UP000324585">
    <property type="component" value="Unassembled WGS sequence"/>
</dbReference>
<evidence type="ECO:0000256" key="8">
    <source>
        <dbReference type="ARBA" id="ARBA00023136"/>
    </source>
</evidence>
<dbReference type="SUPFAM" id="SSF51905">
    <property type="entry name" value="FAD/NAD(P)-binding domain"/>
    <property type="match status" value="1"/>
</dbReference>
<comment type="function">
    <text evidence="9">Catalyzes the stereospecific oxidation of squalene to (S)-2,3-epoxysqualene, and is considered to be a rate-limiting enzyme in steroid biosynthesis.</text>
</comment>
<keyword evidence="6 9" id="KW-0274">FAD</keyword>
<comment type="cofactor">
    <cofactor evidence="1 9">
        <name>FAD</name>
        <dbReference type="ChEBI" id="CHEBI:57692"/>
    </cofactor>
</comment>
<gene>
    <name evidence="12" type="ORF">FVE85_2172</name>
</gene>
<dbReference type="Pfam" id="PF13450">
    <property type="entry name" value="NAD_binding_8"/>
    <property type="match status" value="1"/>
</dbReference>
<evidence type="ECO:0000256" key="10">
    <source>
        <dbReference type="SAM" id="MobiDB-lite"/>
    </source>
</evidence>
<protein>
    <recommendedName>
        <fullName evidence="4 9">Squalene monooxygenase</fullName>
        <ecNumber evidence="4 9">1.14.14.17</ecNumber>
    </recommendedName>
</protein>
<evidence type="ECO:0000256" key="7">
    <source>
        <dbReference type="ARBA" id="ARBA00023002"/>
    </source>
</evidence>
<dbReference type="GO" id="GO:0016126">
    <property type="term" value="P:sterol biosynthetic process"/>
    <property type="evidence" value="ECO:0007669"/>
    <property type="project" value="UniProtKB-UniRule"/>
</dbReference>
<dbReference type="Pfam" id="PF08491">
    <property type="entry name" value="SE"/>
    <property type="match status" value="1"/>
</dbReference>